<evidence type="ECO:0000256" key="5">
    <source>
        <dbReference type="ARBA" id="ARBA00023150"/>
    </source>
</evidence>
<evidence type="ECO:0000256" key="4">
    <source>
        <dbReference type="ARBA" id="ARBA00022505"/>
    </source>
</evidence>
<keyword evidence="7" id="KW-0808">Transferase</keyword>
<dbReference type="SUPFAM" id="SSF63882">
    <property type="entry name" value="MoeA N-terminal region -like"/>
    <property type="match status" value="1"/>
</dbReference>
<evidence type="ECO:0000256" key="1">
    <source>
        <dbReference type="ARBA" id="ARBA00002901"/>
    </source>
</evidence>
<evidence type="ECO:0000256" key="3">
    <source>
        <dbReference type="ARBA" id="ARBA00010763"/>
    </source>
</evidence>
<dbReference type="RefSeq" id="WP_189350844.1">
    <property type="nucleotide sequence ID" value="NZ_BMXK01000010.1"/>
</dbReference>
<dbReference type="Gene3D" id="3.90.105.10">
    <property type="entry name" value="Molybdopterin biosynthesis moea protein, domain 2"/>
    <property type="match status" value="1"/>
</dbReference>
<comment type="catalytic activity">
    <reaction evidence="6">
        <text>adenylyl-molybdopterin + molybdate = Mo-molybdopterin + AMP + H(+)</text>
        <dbReference type="Rhea" id="RHEA:35047"/>
        <dbReference type="ChEBI" id="CHEBI:15378"/>
        <dbReference type="ChEBI" id="CHEBI:36264"/>
        <dbReference type="ChEBI" id="CHEBI:62727"/>
        <dbReference type="ChEBI" id="CHEBI:71302"/>
        <dbReference type="ChEBI" id="CHEBI:456215"/>
        <dbReference type="EC" id="2.10.1.1"/>
    </reaction>
</comment>
<dbReference type="InterPro" id="IPR005111">
    <property type="entry name" value="MoeA_C_domain_IV"/>
</dbReference>
<dbReference type="PANTHER" id="PTHR10192:SF5">
    <property type="entry name" value="GEPHYRIN"/>
    <property type="match status" value="1"/>
</dbReference>
<evidence type="ECO:0000256" key="2">
    <source>
        <dbReference type="ARBA" id="ARBA00005046"/>
    </source>
</evidence>
<reference evidence="11" key="1">
    <citation type="journal article" date="2019" name="Int. J. Syst. Evol. Microbiol.">
        <title>The Global Catalogue of Microorganisms (GCM) 10K type strain sequencing project: providing services to taxonomists for standard genome sequencing and annotation.</title>
        <authorList>
            <consortium name="The Broad Institute Genomics Platform"/>
            <consortium name="The Broad Institute Genome Sequencing Center for Infectious Disease"/>
            <person name="Wu L."/>
            <person name="Ma J."/>
        </authorList>
    </citation>
    <scope>NUCLEOTIDE SEQUENCE [LARGE SCALE GENOMIC DNA]</scope>
    <source>
        <strain evidence="11">KCTC 19466</strain>
    </source>
</reference>
<feature type="region of interest" description="Disordered" evidence="8">
    <location>
        <begin position="1"/>
        <end position="21"/>
    </location>
</feature>
<dbReference type="Proteomes" id="UP000642819">
    <property type="component" value="Unassembled WGS sequence"/>
</dbReference>
<comment type="cofactor">
    <cofactor evidence="7">
        <name>Mg(2+)</name>
        <dbReference type="ChEBI" id="CHEBI:18420"/>
    </cofactor>
</comment>
<evidence type="ECO:0000256" key="7">
    <source>
        <dbReference type="RuleBase" id="RU365090"/>
    </source>
</evidence>
<dbReference type="Gene3D" id="2.40.340.10">
    <property type="entry name" value="MoeA, C-terminal, domain IV"/>
    <property type="match status" value="1"/>
</dbReference>
<evidence type="ECO:0000256" key="6">
    <source>
        <dbReference type="ARBA" id="ARBA00047317"/>
    </source>
</evidence>
<dbReference type="Pfam" id="PF03453">
    <property type="entry name" value="MoeA_N"/>
    <property type="match status" value="1"/>
</dbReference>
<keyword evidence="5 7" id="KW-0501">Molybdenum cofactor biosynthesis</keyword>
<name>A0ABQ3GLT6_9MICC</name>
<dbReference type="InterPro" id="IPR036688">
    <property type="entry name" value="MoeA_C_domain_IV_sf"/>
</dbReference>
<feature type="domain" description="MoaB/Mog" evidence="9">
    <location>
        <begin position="200"/>
        <end position="336"/>
    </location>
</feature>
<organism evidence="10 11">
    <name type="scientific">Zhihengliuella salsuginis</name>
    <dbReference type="NCBI Taxonomy" id="578222"/>
    <lineage>
        <taxon>Bacteria</taxon>
        <taxon>Bacillati</taxon>
        <taxon>Actinomycetota</taxon>
        <taxon>Actinomycetes</taxon>
        <taxon>Micrococcales</taxon>
        <taxon>Micrococcaceae</taxon>
        <taxon>Zhihengliuella</taxon>
    </lineage>
</organism>
<protein>
    <recommendedName>
        <fullName evidence="7">Molybdopterin molybdenumtransferase</fullName>
        <ecNumber evidence="7">2.10.1.1</ecNumber>
    </recommendedName>
</protein>
<evidence type="ECO:0000256" key="8">
    <source>
        <dbReference type="SAM" id="MobiDB-lite"/>
    </source>
</evidence>
<keyword evidence="7" id="KW-0479">Metal-binding</keyword>
<comment type="function">
    <text evidence="1 7">Catalyzes the insertion of molybdate into adenylated molybdopterin with the concomitant release of AMP.</text>
</comment>
<keyword evidence="4 7" id="KW-0500">Molybdenum</keyword>
<evidence type="ECO:0000313" key="10">
    <source>
        <dbReference type="EMBL" id="GHD10521.1"/>
    </source>
</evidence>
<dbReference type="Gene3D" id="3.40.980.10">
    <property type="entry name" value="MoaB/Mog-like domain"/>
    <property type="match status" value="1"/>
</dbReference>
<dbReference type="PANTHER" id="PTHR10192">
    <property type="entry name" value="MOLYBDOPTERIN BIOSYNTHESIS PROTEIN"/>
    <property type="match status" value="1"/>
</dbReference>
<dbReference type="CDD" id="cd00887">
    <property type="entry name" value="MoeA"/>
    <property type="match status" value="1"/>
</dbReference>
<dbReference type="InterPro" id="IPR038987">
    <property type="entry name" value="MoeA-like"/>
</dbReference>
<sequence length="419" mass="42574">MSDRRPPEAPPRPAAGNAAWPAARETAHLAGRQLIDTADEPVRQPVGLEDALGHVLSADVHATNEIPHFAASAMDGWAVAGDGPWQVLDGDARTTTSLSPGEGVVIVTGSPLPGGATAVLRRERGRLADAPRGGGTGEARRLLHATEPVGHLADIRPAGREAHAGERLFSAGTFLTPGHLAAAAVAGLDELPTLRVPRVGLVLTGDEVVTAGLPGHGLVRDAFGPVLPAAVRGLGGTVVDSTRIGDDHAATVRALGAGGVDVVIATGGTGHSGADHIRPALAELGAELLVDQIAMRPGHPALLARRCDGALVIALPGNPLAAMAALVTLGGPVLAGATARSLPVLRRARSTERFDPLPGRYRLVPARLDGDESGVRASAATHRGPAMLRGLADSSCFLAVPPEGLSPGDGVDCVPLPWT</sequence>
<evidence type="ECO:0000259" key="9">
    <source>
        <dbReference type="SMART" id="SM00852"/>
    </source>
</evidence>
<accession>A0ABQ3GLT6</accession>
<comment type="similarity">
    <text evidence="3 7">Belongs to the MoeA family.</text>
</comment>
<dbReference type="InterPro" id="IPR036425">
    <property type="entry name" value="MoaB/Mog-like_dom_sf"/>
</dbReference>
<dbReference type="SUPFAM" id="SSF63867">
    <property type="entry name" value="MoeA C-terminal domain-like"/>
    <property type="match status" value="1"/>
</dbReference>
<dbReference type="SMART" id="SM00852">
    <property type="entry name" value="MoCF_biosynth"/>
    <property type="match status" value="1"/>
</dbReference>
<dbReference type="Pfam" id="PF03454">
    <property type="entry name" value="MoeA_C"/>
    <property type="match status" value="1"/>
</dbReference>
<dbReference type="EMBL" id="BMXK01000010">
    <property type="protein sequence ID" value="GHD10521.1"/>
    <property type="molecule type" value="Genomic_DNA"/>
</dbReference>
<dbReference type="InterPro" id="IPR005110">
    <property type="entry name" value="MoeA_linker/N"/>
</dbReference>
<dbReference type="SUPFAM" id="SSF53218">
    <property type="entry name" value="Molybdenum cofactor biosynthesis proteins"/>
    <property type="match status" value="1"/>
</dbReference>
<dbReference type="Pfam" id="PF00994">
    <property type="entry name" value="MoCF_biosynth"/>
    <property type="match status" value="1"/>
</dbReference>
<dbReference type="InterPro" id="IPR036135">
    <property type="entry name" value="MoeA_linker/N_sf"/>
</dbReference>
<dbReference type="EC" id="2.10.1.1" evidence="7"/>
<evidence type="ECO:0000313" key="11">
    <source>
        <dbReference type="Proteomes" id="UP000642819"/>
    </source>
</evidence>
<comment type="caution">
    <text evidence="10">The sequence shown here is derived from an EMBL/GenBank/DDBJ whole genome shotgun (WGS) entry which is preliminary data.</text>
</comment>
<proteinExistence type="inferred from homology"/>
<dbReference type="InterPro" id="IPR001453">
    <property type="entry name" value="MoaB/Mog_dom"/>
</dbReference>
<dbReference type="Gene3D" id="2.170.190.11">
    <property type="entry name" value="Molybdopterin biosynthesis moea protein, domain 3"/>
    <property type="match status" value="1"/>
</dbReference>
<gene>
    <name evidence="10" type="ORF">GCM10008096_24160</name>
</gene>
<keyword evidence="7" id="KW-0460">Magnesium</keyword>
<comment type="pathway">
    <text evidence="2 7">Cofactor biosynthesis; molybdopterin biosynthesis.</text>
</comment>
<keyword evidence="11" id="KW-1185">Reference proteome</keyword>